<comment type="subcellular location">
    <subcellularLocation>
        <location evidence="2 14">Nucleus</location>
    </subcellularLocation>
</comment>
<evidence type="ECO:0000256" key="12">
    <source>
        <dbReference type="ARBA" id="ARBA00023242"/>
    </source>
</evidence>
<keyword evidence="10 14" id="KW-0804">Transcription</keyword>
<dbReference type="Gene3D" id="3.40.50.410">
    <property type="entry name" value="von Willebrand factor, type A domain"/>
    <property type="match status" value="1"/>
</dbReference>
<accession>A0A1B7T951</accession>
<dbReference type="PANTHER" id="PTHR12831:SF0">
    <property type="entry name" value="GENERAL TRANSCRIPTION FACTOR IIH SUBUNIT 3"/>
    <property type="match status" value="1"/>
</dbReference>
<evidence type="ECO:0000256" key="7">
    <source>
        <dbReference type="ARBA" id="ARBA00022771"/>
    </source>
</evidence>
<feature type="region of interest" description="Disordered" evidence="16">
    <location>
        <begin position="393"/>
        <end position="416"/>
    </location>
</feature>
<dbReference type="PANTHER" id="PTHR12831">
    <property type="entry name" value="TRANSCRIPTION INITIATION FACTOR IIH TFIIH , POLYPEPTIDE 3-RELATED"/>
    <property type="match status" value="1"/>
</dbReference>
<dbReference type="GO" id="GO:0008270">
    <property type="term" value="F:zinc ion binding"/>
    <property type="evidence" value="ECO:0007669"/>
    <property type="project" value="UniProtKB-KW"/>
</dbReference>
<evidence type="ECO:0000256" key="11">
    <source>
        <dbReference type="ARBA" id="ARBA00023204"/>
    </source>
</evidence>
<evidence type="ECO:0000256" key="3">
    <source>
        <dbReference type="ARBA" id="ARBA00005273"/>
    </source>
</evidence>
<keyword evidence="9 14" id="KW-0805">Transcription regulation</keyword>
<keyword evidence="18" id="KW-1185">Reference proteome</keyword>
<name>A0A1B7T951_9ASCO</name>
<evidence type="ECO:0000256" key="15">
    <source>
        <dbReference type="SAM" id="Coils"/>
    </source>
</evidence>
<evidence type="ECO:0000256" key="14">
    <source>
        <dbReference type="RuleBase" id="RU368090"/>
    </source>
</evidence>
<dbReference type="GO" id="GO:0000439">
    <property type="term" value="C:transcription factor TFIIH core complex"/>
    <property type="evidence" value="ECO:0007669"/>
    <property type="project" value="UniProtKB-UniRule"/>
</dbReference>
<dbReference type="GO" id="GO:0006355">
    <property type="term" value="P:regulation of DNA-templated transcription"/>
    <property type="evidence" value="ECO:0007669"/>
    <property type="project" value="InterPro"/>
</dbReference>
<evidence type="ECO:0000256" key="16">
    <source>
        <dbReference type="SAM" id="MobiDB-lite"/>
    </source>
</evidence>
<evidence type="ECO:0000313" key="17">
    <source>
        <dbReference type="EMBL" id="OBA25261.1"/>
    </source>
</evidence>
<evidence type="ECO:0000256" key="8">
    <source>
        <dbReference type="ARBA" id="ARBA00022833"/>
    </source>
</evidence>
<keyword evidence="6 14" id="KW-0227">DNA damage</keyword>
<feature type="compositionally biased region" description="Polar residues" evidence="16">
    <location>
        <begin position="394"/>
        <end position="416"/>
    </location>
</feature>
<dbReference type="InterPro" id="IPR036465">
    <property type="entry name" value="vWFA_dom_sf"/>
</dbReference>
<proteinExistence type="inferred from homology"/>
<reference evidence="18" key="1">
    <citation type="journal article" date="2016" name="Proc. Natl. Acad. Sci. U.S.A.">
        <title>Comparative genomics of biotechnologically important yeasts.</title>
        <authorList>
            <person name="Riley R."/>
            <person name="Haridas S."/>
            <person name="Wolfe K.H."/>
            <person name="Lopes M.R."/>
            <person name="Hittinger C.T."/>
            <person name="Goeker M."/>
            <person name="Salamov A.A."/>
            <person name="Wisecaver J.H."/>
            <person name="Long T.M."/>
            <person name="Calvey C.H."/>
            <person name="Aerts A.L."/>
            <person name="Barry K.W."/>
            <person name="Choi C."/>
            <person name="Clum A."/>
            <person name="Coughlan A.Y."/>
            <person name="Deshpande S."/>
            <person name="Douglass A.P."/>
            <person name="Hanson S.J."/>
            <person name="Klenk H.-P."/>
            <person name="LaButti K.M."/>
            <person name="Lapidus A."/>
            <person name="Lindquist E.A."/>
            <person name="Lipzen A.M."/>
            <person name="Meier-Kolthoff J.P."/>
            <person name="Ohm R.A."/>
            <person name="Otillar R.P."/>
            <person name="Pangilinan J.L."/>
            <person name="Peng Y."/>
            <person name="Rokas A."/>
            <person name="Rosa C.A."/>
            <person name="Scheuner C."/>
            <person name="Sibirny A.A."/>
            <person name="Slot J.C."/>
            <person name="Stielow J.B."/>
            <person name="Sun H."/>
            <person name="Kurtzman C.P."/>
            <person name="Blackwell M."/>
            <person name="Grigoriev I.V."/>
            <person name="Jeffries T.W."/>
        </authorList>
    </citation>
    <scope>NUCLEOTIDE SEQUENCE [LARGE SCALE GENOMIC DNA]</scope>
    <source>
        <strain evidence="18">NRRL Y-1626</strain>
    </source>
</reference>
<evidence type="ECO:0000256" key="10">
    <source>
        <dbReference type="ARBA" id="ARBA00023163"/>
    </source>
</evidence>
<keyword evidence="11 14" id="KW-0234">DNA repair</keyword>
<keyword evidence="12 14" id="KW-0539">Nucleus</keyword>
<feature type="coiled-coil region" evidence="15">
    <location>
        <begin position="124"/>
        <end position="151"/>
    </location>
</feature>
<dbReference type="Proteomes" id="UP000092321">
    <property type="component" value="Unassembled WGS sequence"/>
</dbReference>
<dbReference type="GO" id="GO:0005675">
    <property type="term" value="C:transcription factor TFIIH holo complex"/>
    <property type="evidence" value="ECO:0007669"/>
    <property type="project" value="UniProtKB-UniRule"/>
</dbReference>
<evidence type="ECO:0000256" key="13">
    <source>
        <dbReference type="ARBA" id="ARBA00033341"/>
    </source>
</evidence>
<organism evidence="17 18">
    <name type="scientific">Hanseniaspora valbyensis NRRL Y-1626</name>
    <dbReference type="NCBI Taxonomy" id="766949"/>
    <lineage>
        <taxon>Eukaryota</taxon>
        <taxon>Fungi</taxon>
        <taxon>Dikarya</taxon>
        <taxon>Ascomycota</taxon>
        <taxon>Saccharomycotina</taxon>
        <taxon>Saccharomycetes</taxon>
        <taxon>Saccharomycodales</taxon>
        <taxon>Saccharomycodaceae</taxon>
        <taxon>Hanseniaspora</taxon>
    </lineage>
</organism>
<evidence type="ECO:0000256" key="9">
    <source>
        <dbReference type="ARBA" id="ARBA00023015"/>
    </source>
</evidence>
<evidence type="ECO:0000256" key="2">
    <source>
        <dbReference type="ARBA" id="ARBA00004123"/>
    </source>
</evidence>
<dbReference type="InterPro" id="IPR004600">
    <property type="entry name" value="TFIIH_Tfb4/GTF2H3"/>
</dbReference>
<evidence type="ECO:0000256" key="1">
    <source>
        <dbReference type="ARBA" id="ARBA00002817"/>
    </source>
</evidence>
<evidence type="ECO:0000256" key="4">
    <source>
        <dbReference type="ARBA" id="ARBA00021280"/>
    </source>
</evidence>
<dbReference type="AlphaFoldDB" id="A0A1B7T951"/>
<comment type="similarity">
    <text evidence="3 14">Belongs to the TFB4 family.</text>
</comment>
<comment type="function">
    <text evidence="1 14">Component of the general transcription and DNA repair factor IIH (TFIIH) core complex, which is involved in general and transcription-coupled nucleotide excision repair (NER) of damaged DNA and, when complexed to TFIIK, in RNA transcription by RNA polymerase II. In NER, TFIIH acts by opening DNA around the lesion to allow the excision of the damaged oligonucleotide and its replacement by a new DNA fragment. In transcription, TFIIH has an essential role in transcription initiation. When the pre-initiation complex (PIC) has been established, TFIIH is required for promoter opening and promoter escape. Phosphorylation of the C-terminal tail (CTD) of the largest subunit of RNA polymerase II by the kinase module TFIIK controls the initiation of transcription.</text>
</comment>
<dbReference type="EMBL" id="LXPE01000170">
    <property type="protein sequence ID" value="OBA25261.1"/>
    <property type="molecule type" value="Genomic_DNA"/>
</dbReference>
<evidence type="ECO:0000313" key="18">
    <source>
        <dbReference type="Proteomes" id="UP000092321"/>
    </source>
</evidence>
<sequence length="416" mass="46572">MENIIDNRNIYNLNNNINTLNNDKLILHDENSSLLIIVIDLQQLIQFDSDNDITTIMKNIIIFINAHIAYSSSNKVCCIINDDKHGVQYLYPNEDEDDDEDQENQSILNEDMYQGFKKVDESILRKLEKIVAEHKKEASEAKNTSNSKKKRSSLAGVISCGLTYIHRILKASISIRARMLVITGETLNSNIIQSHQYIPIMNCIFTAMKLKCPIDVLKINDINLNSDSTKSNSFLQQATDATSGIYLEINTTNGMIQYLTTIFYLNTLITSTTIDNKLKINNSVDKLEIEITNNGDDNADEGEEVLVTSHNDILLKPTTSQVDFRTSCFLTGKTVAIGFVCNVCLVVLSYIPTSLKDCPCCGSKFDIKTLKKLKYWQLQQSSTNKRGFIKKIAKTNNPNGKNGTAAGSSASKPIEL</sequence>
<gene>
    <name evidence="17" type="ORF">HANVADRAFT_54025</name>
</gene>
<keyword evidence="7 14" id="KW-0863">Zinc-finger</keyword>
<dbReference type="GO" id="GO:0006289">
    <property type="term" value="P:nucleotide-excision repair"/>
    <property type="evidence" value="ECO:0007669"/>
    <property type="project" value="UniProtKB-UniRule"/>
</dbReference>
<comment type="caution">
    <text evidence="17">The sequence shown here is derived from an EMBL/GenBank/DDBJ whole genome shotgun (WGS) entry which is preliminary data.</text>
</comment>
<evidence type="ECO:0000256" key="5">
    <source>
        <dbReference type="ARBA" id="ARBA00022723"/>
    </source>
</evidence>
<dbReference type="OrthoDB" id="17307at2759"/>
<keyword evidence="8 14" id="KW-0862">Zinc</keyword>
<keyword evidence="5 14" id="KW-0479">Metal-binding</keyword>
<dbReference type="Pfam" id="PF03850">
    <property type="entry name" value="Tfb4"/>
    <property type="match status" value="2"/>
</dbReference>
<protein>
    <recommendedName>
        <fullName evidence="4 14">General transcription and DNA repair factor IIH subunit TFB4</fullName>
        <shortName evidence="14">TFIIH subunit TFB4</shortName>
    </recommendedName>
    <alternativeName>
        <fullName evidence="13 14">RNA polymerase II transcription factor B subunit 4</fullName>
    </alternativeName>
</protein>
<comment type="subunit">
    <text evidence="14">Component of the 7-subunit TFIIH core complex composed of XPB/SSL2, XPD/RAD3, SSL1, TFB1, TFB2, TFB4 and TFB5, which is active in NER. The core complex associates with the 3-subunit CTD-kinase module TFIIK composed of CCL1, KIN28 and TFB3 to form the 10-subunit holoenzyme (holo-TFIIH) active in transcription.</text>
</comment>
<keyword evidence="15" id="KW-0175">Coiled coil</keyword>
<evidence type="ECO:0000256" key="6">
    <source>
        <dbReference type="ARBA" id="ARBA00022763"/>
    </source>
</evidence>